<evidence type="ECO:0000256" key="1">
    <source>
        <dbReference type="ARBA" id="ARBA00004571"/>
    </source>
</evidence>
<keyword evidence="3 10" id="KW-1134">Transmembrane beta strand</keyword>
<name>A0A1M5MU62_9FLAO</name>
<evidence type="ECO:0000313" key="14">
    <source>
        <dbReference type="EMBL" id="SHG80811.1"/>
    </source>
</evidence>
<dbReference type="InterPro" id="IPR023996">
    <property type="entry name" value="TonB-dep_OMP_SusC/RagA"/>
</dbReference>
<protein>
    <submittedName>
        <fullName evidence="14">TonB-linked outer membrane protein, SusC/RagA family</fullName>
    </submittedName>
</protein>
<evidence type="ECO:0000256" key="2">
    <source>
        <dbReference type="ARBA" id="ARBA00022448"/>
    </source>
</evidence>
<evidence type="ECO:0000313" key="15">
    <source>
        <dbReference type="Proteomes" id="UP000184020"/>
    </source>
</evidence>
<dbReference type="InterPro" id="IPR008969">
    <property type="entry name" value="CarboxyPept-like_regulatory"/>
</dbReference>
<evidence type="ECO:0000259" key="12">
    <source>
        <dbReference type="Pfam" id="PF00593"/>
    </source>
</evidence>
<dbReference type="EMBL" id="FQWF01000010">
    <property type="protein sequence ID" value="SHG80811.1"/>
    <property type="molecule type" value="Genomic_DNA"/>
</dbReference>
<dbReference type="PROSITE" id="PS52016">
    <property type="entry name" value="TONB_DEPENDENT_REC_3"/>
    <property type="match status" value="1"/>
</dbReference>
<dbReference type="InterPro" id="IPR023997">
    <property type="entry name" value="TonB-dep_OMP_SusC/RagA_CS"/>
</dbReference>
<comment type="subcellular location">
    <subcellularLocation>
        <location evidence="1 10">Cell outer membrane</location>
        <topology evidence="1 10">Multi-pass membrane protein</topology>
    </subcellularLocation>
</comment>
<dbReference type="NCBIfam" id="TIGR04056">
    <property type="entry name" value="OMP_RagA_SusC"/>
    <property type="match status" value="1"/>
</dbReference>
<keyword evidence="8" id="KW-0675">Receptor</keyword>
<evidence type="ECO:0000256" key="10">
    <source>
        <dbReference type="PROSITE-ProRule" id="PRU01360"/>
    </source>
</evidence>
<comment type="similarity">
    <text evidence="10 11">Belongs to the TonB-dependent receptor family.</text>
</comment>
<keyword evidence="15" id="KW-1185">Reference proteome</keyword>
<dbReference type="InterPro" id="IPR000531">
    <property type="entry name" value="Beta-barrel_TonB"/>
</dbReference>
<dbReference type="Gene3D" id="2.60.40.1120">
    <property type="entry name" value="Carboxypeptidase-like, regulatory domain"/>
    <property type="match status" value="1"/>
</dbReference>
<dbReference type="PANTHER" id="PTHR30069">
    <property type="entry name" value="TONB-DEPENDENT OUTER MEMBRANE RECEPTOR"/>
    <property type="match status" value="1"/>
</dbReference>
<dbReference type="AlphaFoldDB" id="A0A1M5MU62"/>
<reference evidence="15" key="1">
    <citation type="submission" date="2016-11" db="EMBL/GenBank/DDBJ databases">
        <authorList>
            <person name="Varghese N."/>
            <person name="Submissions S."/>
        </authorList>
    </citation>
    <scope>NUCLEOTIDE SEQUENCE [LARGE SCALE GENOMIC DNA]</scope>
    <source>
        <strain evidence="15">DSM 17659</strain>
    </source>
</reference>
<evidence type="ECO:0000256" key="3">
    <source>
        <dbReference type="ARBA" id="ARBA00022452"/>
    </source>
</evidence>
<evidence type="ECO:0000259" key="13">
    <source>
        <dbReference type="Pfam" id="PF07715"/>
    </source>
</evidence>
<proteinExistence type="inferred from homology"/>
<keyword evidence="9 10" id="KW-0998">Cell outer membrane</keyword>
<keyword evidence="5" id="KW-0732">Signal</keyword>
<dbReference type="OrthoDB" id="9768177at2"/>
<dbReference type="Pfam" id="PF13715">
    <property type="entry name" value="CarbopepD_reg_2"/>
    <property type="match status" value="1"/>
</dbReference>
<dbReference type="Pfam" id="PF07715">
    <property type="entry name" value="Plug"/>
    <property type="match status" value="1"/>
</dbReference>
<dbReference type="PANTHER" id="PTHR30069:SF29">
    <property type="entry name" value="HEMOGLOBIN AND HEMOGLOBIN-HAPTOGLOBIN-BINDING PROTEIN 1-RELATED"/>
    <property type="match status" value="1"/>
</dbReference>
<dbReference type="GO" id="GO:0015344">
    <property type="term" value="F:siderophore uptake transmembrane transporter activity"/>
    <property type="evidence" value="ECO:0007669"/>
    <property type="project" value="TreeGrafter"/>
</dbReference>
<accession>A0A1M5MU62</accession>
<evidence type="ECO:0000256" key="11">
    <source>
        <dbReference type="RuleBase" id="RU003357"/>
    </source>
</evidence>
<evidence type="ECO:0000256" key="8">
    <source>
        <dbReference type="ARBA" id="ARBA00023170"/>
    </source>
</evidence>
<dbReference type="Proteomes" id="UP000184020">
    <property type="component" value="Unassembled WGS sequence"/>
</dbReference>
<dbReference type="RefSeq" id="WP_073020450.1">
    <property type="nucleotide sequence ID" value="NZ_FQWF01000010.1"/>
</dbReference>
<organism evidence="14 15">
    <name type="scientific">Flavobacterium micromati</name>
    <dbReference type="NCBI Taxonomy" id="229205"/>
    <lineage>
        <taxon>Bacteria</taxon>
        <taxon>Pseudomonadati</taxon>
        <taxon>Bacteroidota</taxon>
        <taxon>Flavobacteriia</taxon>
        <taxon>Flavobacteriales</taxon>
        <taxon>Flavobacteriaceae</taxon>
        <taxon>Flavobacterium</taxon>
    </lineage>
</organism>
<dbReference type="NCBIfam" id="TIGR04057">
    <property type="entry name" value="SusC_RagA_signa"/>
    <property type="match status" value="1"/>
</dbReference>
<dbReference type="SUPFAM" id="SSF49464">
    <property type="entry name" value="Carboxypeptidase regulatory domain-like"/>
    <property type="match status" value="1"/>
</dbReference>
<dbReference type="InterPro" id="IPR039426">
    <property type="entry name" value="TonB-dep_rcpt-like"/>
</dbReference>
<evidence type="ECO:0000256" key="7">
    <source>
        <dbReference type="ARBA" id="ARBA00023136"/>
    </source>
</evidence>
<feature type="domain" description="TonB-dependent receptor-like beta-barrel" evidence="12">
    <location>
        <begin position="426"/>
        <end position="987"/>
    </location>
</feature>
<sequence length="1030" mass="111637">MKKLILTFCIIVFSAYIAEAQSKRISGKITDVESGMPIAGVSVSVTGSKASASSGFDGDYSIEAKNGDNLLFTFVGYKGSVVRVTGSSMNVQLDVETSALEEIVVMGSTIRTTRKEMGNAVTTIKAADLVKAQATGFASALQGKIAGAQITQNSGDPSGGFSIKLRGTSSILGGSDPLYVIDGVVISNSSANVSNPEIGGNTNVVIGQNRTADINPNDIESVEVLNGGAAAAIYGSRAANGVVIITTKKGKAGEASYTFSTSLVVNSLRKKLDVNLVNRQFEIPAANGALFPISGFAASSATTVPVNRGLNQAGVPQGLINMDTRLKDVTRYDFQDDIFTTGVGTDTYFSVAGGDTNTKYFASVGYLENGGIVKNTDFKRLGINLKVQNKINEKLSASFGVNYVTSRSEDKPDGNVFYSPMNSSTINNNIYDISSRDGNGNLLAVDPGRVNPLSVIETFKFGQQTDRVIADVQLNYKPFKNFNADFIVGLDNFNQKGFGFIPRFPYAPVNVGTFNDGFVSETDNKVYQLNNDLNLRYVWNVTKDFTATTYAGYNVQYYRDKLFSVQGRDLKPFIENINAANTIIGGSASSGETNYNLWGVYLQETLGYKNKLFVTAAIRQDASTIFAADVRRQIYPKVSGSYVLSSEEFMKESKVSTARLRASWGESGNLTAIGAYSRFTNYSTGNLFGQTSFTLAGNSRGNLGLIPERNVSYEVGADFGFFKDRLTLSGTYYRADIKDLLLRVQAAPSTGATSSIENLGEMTNKGLEFTVKGIVVKSEDFNVEIYGNMSRNRNEVTKLNQPFFLLDSNPAGAPVAVQLNRPVGTYFGSYYARNPDGSLLLMPDGLPQTERGNTATGAIQRNANGQPFGDVLNKEIGDPNPDFIYAFGTNITYKKWGLSVLLDGVSGGDIWDADFRTRQGTGAGQLVAQELRGELPRGYIYSIYNIQEFRIVDGSYLKLREVSINYSFGKVSNLFEDFTLNLSGRNLYSWDRFTSYDPEVNSGGQSAVARYNFGTIPIPRTVALALKFKF</sequence>
<evidence type="ECO:0000256" key="5">
    <source>
        <dbReference type="ARBA" id="ARBA00022729"/>
    </source>
</evidence>
<keyword evidence="2 10" id="KW-0813">Transport</keyword>
<dbReference type="InterPro" id="IPR037066">
    <property type="entry name" value="Plug_dom_sf"/>
</dbReference>
<keyword evidence="4 10" id="KW-0812">Transmembrane</keyword>
<dbReference type="SUPFAM" id="SSF56935">
    <property type="entry name" value="Porins"/>
    <property type="match status" value="1"/>
</dbReference>
<keyword evidence="6 11" id="KW-0798">TonB box</keyword>
<dbReference type="InterPro" id="IPR012910">
    <property type="entry name" value="Plug_dom"/>
</dbReference>
<dbReference type="Gene3D" id="2.40.170.20">
    <property type="entry name" value="TonB-dependent receptor, beta-barrel domain"/>
    <property type="match status" value="1"/>
</dbReference>
<dbReference type="Gene3D" id="2.170.130.10">
    <property type="entry name" value="TonB-dependent receptor, plug domain"/>
    <property type="match status" value="1"/>
</dbReference>
<dbReference type="GO" id="GO:0044718">
    <property type="term" value="P:siderophore transmembrane transport"/>
    <property type="evidence" value="ECO:0007669"/>
    <property type="project" value="TreeGrafter"/>
</dbReference>
<keyword evidence="7 10" id="KW-0472">Membrane</keyword>
<gene>
    <name evidence="14" type="ORF">SAMN05444372_11039</name>
</gene>
<evidence type="ECO:0000256" key="4">
    <source>
        <dbReference type="ARBA" id="ARBA00022692"/>
    </source>
</evidence>
<feature type="domain" description="TonB-dependent receptor plug" evidence="13">
    <location>
        <begin position="115"/>
        <end position="242"/>
    </location>
</feature>
<dbReference type="InterPro" id="IPR036942">
    <property type="entry name" value="Beta-barrel_TonB_sf"/>
</dbReference>
<evidence type="ECO:0000256" key="6">
    <source>
        <dbReference type="ARBA" id="ARBA00023077"/>
    </source>
</evidence>
<dbReference type="GO" id="GO:0009279">
    <property type="term" value="C:cell outer membrane"/>
    <property type="evidence" value="ECO:0007669"/>
    <property type="project" value="UniProtKB-SubCell"/>
</dbReference>
<evidence type="ECO:0000256" key="9">
    <source>
        <dbReference type="ARBA" id="ARBA00023237"/>
    </source>
</evidence>
<dbReference type="Pfam" id="PF00593">
    <property type="entry name" value="TonB_dep_Rec_b-barrel"/>
    <property type="match status" value="1"/>
</dbReference>
<dbReference type="STRING" id="229205.SAMN05444372_11039"/>